<proteinExistence type="predicted"/>
<keyword evidence="2" id="KW-1185">Reference proteome</keyword>
<reference evidence="2" key="1">
    <citation type="journal article" date="2017" name="Nature">
        <title>The sunflower genome provides insights into oil metabolism, flowering and Asterid evolution.</title>
        <authorList>
            <person name="Badouin H."/>
            <person name="Gouzy J."/>
            <person name="Grassa C.J."/>
            <person name="Murat F."/>
            <person name="Staton S.E."/>
            <person name="Cottret L."/>
            <person name="Lelandais-Briere C."/>
            <person name="Owens G.L."/>
            <person name="Carrere S."/>
            <person name="Mayjonade B."/>
            <person name="Legrand L."/>
            <person name="Gill N."/>
            <person name="Kane N.C."/>
            <person name="Bowers J.E."/>
            <person name="Hubner S."/>
            <person name="Bellec A."/>
            <person name="Berard A."/>
            <person name="Berges H."/>
            <person name="Blanchet N."/>
            <person name="Boniface M.C."/>
            <person name="Brunel D."/>
            <person name="Catrice O."/>
            <person name="Chaidir N."/>
            <person name="Claudel C."/>
            <person name="Donnadieu C."/>
            <person name="Faraut T."/>
            <person name="Fievet G."/>
            <person name="Helmstetter N."/>
            <person name="King M."/>
            <person name="Knapp S.J."/>
            <person name="Lai Z."/>
            <person name="Le Paslier M.C."/>
            <person name="Lippi Y."/>
            <person name="Lorenzon L."/>
            <person name="Mandel J.R."/>
            <person name="Marage G."/>
            <person name="Marchand G."/>
            <person name="Marquand E."/>
            <person name="Bret-Mestries E."/>
            <person name="Morien E."/>
            <person name="Nambeesan S."/>
            <person name="Nguyen T."/>
            <person name="Pegot-Espagnet P."/>
            <person name="Pouilly N."/>
            <person name="Raftis F."/>
            <person name="Sallet E."/>
            <person name="Schiex T."/>
            <person name="Thomas J."/>
            <person name="Vandecasteele C."/>
            <person name="Vares D."/>
            <person name="Vear F."/>
            <person name="Vautrin S."/>
            <person name="Crespi M."/>
            <person name="Mangin B."/>
            <person name="Burke J.M."/>
            <person name="Salse J."/>
            <person name="Munos S."/>
            <person name="Vincourt P."/>
            <person name="Rieseberg L.H."/>
            <person name="Langlade N.B."/>
        </authorList>
    </citation>
    <scope>NUCLEOTIDE SEQUENCE [LARGE SCALE GENOMIC DNA]</scope>
    <source>
        <strain evidence="2">cv. SF193</strain>
    </source>
</reference>
<evidence type="ECO:0000313" key="1">
    <source>
        <dbReference type="EMBL" id="OTF94603.1"/>
    </source>
</evidence>
<organism evidence="1 2">
    <name type="scientific">Helianthus annuus</name>
    <name type="common">Common sunflower</name>
    <dbReference type="NCBI Taxonomy" id="4232"/>
    <lineage>
        <taxon>Eukaryota</taxon>
        <taxon>Viridiplantae</taxon>
        <taxon>Streptophyta</taxon>
        <taxon>Embryophyta</taxon>
        <taxon>Tracheophyta</taxon>
        <taxon>Spermatophyta</taxon>
        <taxon>Magnoliopsida</taxon>
        <taxon>eudicotyledons</taxon>
        <taxon>Gunneridae</taxon>
        <taxon>Pentapetalae</taxon>
        <taxon>asterids</taxon>
        <taxon>campanulids</taxon>
        <taxon>Asterales</taxon>
        <taxon>Asteraceae</taxon>
        <taxon>Asteroideae</taxon>
        <taxon>Heliantheae alliance</taxon>
        <taxon>Heliantheae</taxon>
        <taxon>Helianthus</taxon>
    </lineage>
</organism>
<gene>
    <name evidence="1" type="ORF">HannXRQ_Chr15g0473921</name>
</gene>
<dbReference type="AlphaFoldDB" id="A0A251S772"/>
<dbReference type="InParanoid" id="A0A251S772"/>
<dbReference type="Proteomes" id="UP000215914">
    <property type="component" value="Chromosome 15"/>
</dbReference>
<protein>
    <submittedName>
        <fullName evidence="1">Uncharacterized protein</fullName>
    </submittedName>
</protein>
<sequence length="67" mass="8124">MIILFKRCQNLKLKKRRLSKPSPTRGNPMTLRCPLRTQASGLEFWRSFDNQIQLVITVDWRKDWIRH</sequence>
<accession>A0A251S772</accession>
<evidence type="ECO:0000313" key="2">
    <source>
        <dbReference type="Proteomes" id="UP000215914"/>
    </source>
</evidence>
<name>A0A251S772_HELAN</name>
<dbReference type="EMBL" id="CM007904">
    <property type="protein sequence ID" value="OTF94603.1"/>
    <property type="molecule type" value="Genomic_DNA"/>
</dbReference>